<dbReference type="PANTHER" id="PTHR43133">
    <property type="entry name" value="RNA POLYMERASE ECF-TYPE SIGMA FACTO"/>
    <property type="match status" value="1"/>
</dbReference>
<dbReference type="RefSeq" id="WP_146531251.1">
    <property type="nucleotide sequence ID" value="NZ_SJPV01000020.1"/>
</dbReference>
<evidence type="ECO:0000259" key="6">
    <source>
        <dbReference type="Pfam" id="PF04542"/>
    </source>
</evidence>
<proteinExistence type="inferred from homology"/>
<evidence type="ECO:0000256" key="4">
    <source>
        <dbReference type="ARBA" id="ARBA00023125"/>
    </source>
</evidence>
<dbReference type="EMBL" id="SJPV01000020">
    <property type="protein sequence ID" value="TWU30875.1"/>
    <property type="molecule type" value="Genomic_DNA"/>
</dbReference>
<evidence type="ECO:0000256" key="1">
    <source>
        <dbReference type="ARBA" id="ARBA00010641"/>
    </source>
</evidence>
<reference evidence="7 8" key="1">
    <citation type="submission" date="2019-02" db="EMBL/GenBank/DDBJ databases">
        <title>Deep-cultivation of Planctomycetes and their phenomic and genomic characterization uncovers novel biology.</title>
        <authorList>
            <person name="Wiegand S."/>
            <person name="Jogler M."/>
            <person name="Boedeker C."/>
            <person name="Pinto D."/>
            <person name="Vollmers J."/>
            <person name="Rivas-Marin E."/>
            <person name="Kohn T."/>
            <person name="Peeters S.H."/>
            <person name="Heuer A."/>
            <person name="Rast P."/>
            <person name="Oberbeckmann S."/>
            <person name="Bunk B."/>
            <person name="Jeske O."/>
            <person name="Meyerdierks A."/>
            <person name="Storesund J.E."/>
            <person name="Kallscheuer N."/>
            <person name="Luecker S."/>
            <person name="Lage O.M."/>
            <person name="Pohl T."/>
            <person name="Merkel B.J."/>
            <person name="Hornburger P."/>
            <person name="Mueller R.-W."/>
            <person name="Bruemmer F."/>
            <person name="Labrenz M."/>
            <person name="Spormann A.M."/>
            <person name="Op Den Camp H."/>
            <person name="Overmann J."/>
            <person name="Amann R."/>
            <person name="Jetten M.S.M."/>
            <person name="Mascher T."/>
            <person name="Medema M.H."/>
            <person name="Devos D.P."/>
            <person name="Kaster A.-K."/>
            <person name="Ovreas L."/>
            <person name="Rohde M."/>
            <person name="Galperin M.Y."/>
            <person name="Jogler C."/>
        </authorList>
    </citation>
    <scope>NUCLEOTIDE SEQUENCE [LARGE SCALE GENOMIC DNA]</scope>
    <source>
        <strain evidence="7 8">Poly41</strain>
    </source>
</reference>
<comment type="caution">
    <text evidence="7">The sequence shown here is derived from an EMBL/GenBank/DDBJ whole genome shotgun (WGS) entry which is preliminary data.</text>
</comment>
<dbReference type="Proteomes" id="UP000319143">
    <property type="component" value="Unassembled WGS sequence"/>
</dbReference>
<dbReference type="AlphaFoldDB" id="A0A5C6D474"/>
<accession>A0A5C6D474</accession>
<dbReference type="OrthoDB" id="281047at2"/>
<gene>
    <name evidence="7" type="primary">cnrH_2</name>
    <name evidence="7" type="ORF">Poly41_65690</name>
</gene>
<evidence type="ECO:0000313" key="8">
    <source>
        <dbReference type="Proteomes" id="UP000319143"/>
    </source>
</evidence>
<dbReference type="SUPFAM" id="SSF88659">
    <property type="entry name" value="Sigma3 and sigma4 domains of RNA polymerase sigma factors"/>
    <property type="match status" value="1"/>
</dbReference>
<dbReference type="InterPro" id="IPR007627">
    <property type="entry name" value="RNA_pol_sigma70_r2"/>
</dbReference>
<evidence type="ECO:0000256" key="5">
    <source>
        <dbReference type="ARBA" id="ARBA00023163"/>
    </source>
</evidence>
<keyword evidence="3" id="KW-0731">Sigma factor</keyword>
<dbReference type="Gene3D" id="1.10.1740.10">
    <property type="match status" value="1"/>
</dbReference>
<evidence type="ECO:0000256" key="2">
    <source>
        <dbReference type="ARBA" id="ARBA00023015"/>
    </source>
</evidence>
<comment type="similarity">
    <text evidence="1">Belongs to the sigma-70 factor family. ECF subfamily.</text>
</comment>
<name>A0A5C6D474_9BACT</name>
<keyword evidence="5" id="KW-0804">Transcription</keyword>
<dbReference type="InterPro" id="IPR013325">
    <property type="entry name" value="RNA_pol_sigma_r2"/>
</dbReference>
<dbReference type="InterPro" id="IPR014284">
    <property type="entry name" value="RNA_pol_sigma-70_dom"/>
</dbReference>
<evidence type="ECO:0000256" key="3">
    <source>
        <dbReference type="ARBA" id="ARBA00023082"/>
    </source>
</evidence>
<keyword evidence="2" id="KW-0805">Transcription regulation</keyword>
<evidence type="ECO:0000313" key="7">
    <source>
        <dbReference type="EMBL" id="TWU30875.1"/>
    </source>
</evidence>
<keyword evidence="8" id="KW-1185">Reference proteome</keyword>
<dbReference type="PANTHER" id="PTHR43133:SF8">
    <property type="entry name" value="RNA POLYMERASE SIGMA FACTOR HI_1459-RELATED"/>
    <property type="match status" value="1"/>
</dbReference>
<feature type="domain" description="RNA polymerase sigma-70 region 2" evidence="6">
    <location>
        <begin position="47"/>
        <end position="114"/>
    </location>
</feature>
<dbReference type="GO" id="GO:0003677">
    <property type="term" value="F:DNA binding"/>
    <property type="evidence" value="ECO:0007669"/>
    <property type="project" value="UniProtKB-KW"/>
</dbReference>
<dbReference type="GO" id="GO:0016987">
    <property type="term" value="F:sigma factor activity"/>
    <property type="evidence" value="ECO:0007669"/>
    <property type="project" value="UniProtKB-KW"/>
</dbReference>
<protein>
    <submittedName>
        <fullName evidence="7">RNA polymerase sigma factor CnrH</fullName>
    </submittedName>
</protein>
<sequence>MVLLIPNDFPRFRGGGVPVQQSSSSTSPTLLDRVREFDAAAWDRLTKLYGPIVYRWCRQAGLQDNDAADVSQEVFRAVAGGIGEFHREKPGGGFRAWLWTITRNKIRDHFRWLSRRPGGIGGSEANERLQNVPDRVIEELDPLGDFDTTGCVAHRALEFVRLEFEERTFQAFVRTTVGGQRSAEVALDLGMSVGAVCTAKWRVLRRLREELDGLI</sequence>
<keyword evidence="4" id="KW-0238">DNA-binding</keyword>
<dbReference type="NCBIfam" id="TIGR02937">
    <property type="entry name" value="sigma70-ECF"/>
    <property type="match status" value="1"/>
</dbReference>
<dbReference type="InterPro" id="IPR013324">
    <property type="entry name" value="RNA_pol_sigma_r3/r4-like"/>
</dbReference>
<organism evidence="7 8">
    <name type="scientific">Novipirellula artificiosorum</name>
    <dbReference type="NCBI Taxonomy" id="2528016"/>
    <lineage>
        <taxon>Bacteria</taxon>
        <taxon>Pseudomonadati</taxon>
        <taxon>Planctomycetota</taxon>
        <taxon>Planctomycetia</taxon>
        <taxon>Pirellulales</taxon>
        <taxon>Pirellulaceae</taxon>
        <taxon>Novipirellula</taxon>
    </lineage>
</organism>
<dbReference type="InterPro" id="IPR039425">
    <property type="entry name" value="RNA_pol_sigma-70-like"/>
</dbReference>
<dbReference type="GO" id="GO:0006352">
    <property type="term" value="P:DNA-templated transcription initiation"/>
    <property type="evidence" value="ECO:0007669"/>
    <property type="project" value="InterPro"/>
</dbReference>
<dbReference type="SUPFAM" id="SSF88946">
    <property type="entry name" value="Sigma2 domain of RNA polymerase sigma factors"/>
    <property type="match status" value="1"/>
</dbReference>
<dbReference type="Pfam" id="PF04542">
    <property type="entry name" value="Sigma70_r2"/>
    <property type="match status" value="1"/>
</dbReference>